<dbReference type="InterPro" id="IPR016181">
    <property type="entry name" value="Acyl_CoA_acyltransferase"/>
</dbReference>
<evidence type="ECO:0000313" key="2">
    <source>
        <dbReference type="EMBL" id="GIE94094.1"/>
    </source>
</evidence>
<proteinExistence type="predicted"/>
<protein>
    <recommendedName>
        <fullName evidence="1">BioF2-like acetyltransferase domain-containing protein</fullName>
    </recommendedName>
</protein>
<sequence>MTGSLVGPEAAQWRQALRTIFHDLHHEPVYATLDARLVGGEPAAFHYTEDGHHLLLPLIVRDIPGATGRRDVVSPYGYPAPVADTEDPGFWERACAALLATLRAERIVTAFVRMHPLLPAPLPVLERFGTLVRHGETVTVDLCVSFDEMWRQTRGDHRNHINRARRDGTKVVFDDWSRLGEWVAVYHDNMRRLGASPYYFFTEEHLVALHDAVGDRMHLAVALEGDEVVGGNTFFEHDGIATGYLASTRRARHRFADELLYDEVRRYCKARGNAIFHLGGGKGGSNDSLFFYKTGFAEGRHPFHTWRVVADPEAFRDLTRDRPSSDTFPPYR</sequence>
<reference evidence="2" key="1">
    <citation type="submission" date="2021-01" db="EMBL/GenBank/DDBJ databases">
        <title>Whole genome shotgun sequence of Actinoplanes rishiriensis NBRC 108556.</title>
        <authorList>
            <person name="Komaki H."/>
            <person name="Tamura T."/>
        </authorList>
    </citation>
    <scope>NUCLEOTIDE SEQUENCE</scope>
    <source>
        <strain evidence="2">NBRC 108556</strain>
    </source>
</reference>
<organism evidence="2 3">
    <name type="scientific">Paractinoplanes rishiriensis</name>
    <dbReference type="NCBI Taxonomy" id="1050105"/>
    <lineage>
        <taxon>Bacteria</taxon>
        <taxon>Bacillati</taxon>
        <taxon>Actinomycetota</taxon>
        <taxon>Actinomycetes</taxon>
        <taxon>Micromonosporales</taxon>
        <taxon>Micromonosporaceae</taxon>
        <taxon>Paractinoplanes</taxon>
    </lineage>
</organism>
<dbReference type="SUPFAM" id="SSF55729">
    <property type="entry name" value="Acyl-CoA N-acyltransferases (Nat)"/>
    <property type="match status" value="1"/>
</dbReference>
<comment type="caution">
    <text evidence="2">The sequence shown here is derived from an EMBL/GenBank/DDBJ whole genome shotgun (WGS) entry which is preliminary data.</text>
</comment>
<feature type="domain" description="BioF2-like acetyltransferase" evidence="1">
    <location>
        <begin position="153"/>
        <end position="282"/>
    </location>
</feature>
<dbReference type="InterPro" id="IPR038740">
    <property type="entry name" value="BioF2-like_GNAT_dom"/>
</dbReference>
<dbReference type="Pfam" id="PF13480">
    <property type="entry name" value="Acetyltransf_6"/>
    <property type="match status" value="1"/>
</dbReference>
<dbReference type="EMBL" id="BOMV01000009">
    <property type="protein sequence ID" value="GIE94094.1"/>
    <property type="molecule type" value="Genomic_DNA"/>
</dbReference>
<accession>A0A919JV38</accession>
<dbReference type="Proteomes" id="UP000636960">
    <property type="component" value="Unassembled WGS sequence"/>
</dbReference>
<gene>
    <name evidence="2" type="ORF">Ari01nite_15590</name>
</gene>
<dbReference type="RefSeq" id="WP_203780421.1">
    <property type="nucleotide sequence ID" value="NZ_BOMV01000009.1"/>
</dbReference>
<evidence type="ECO:0000313" key="3">
    <source>
        <dbReference type="Proteomes" id="UP000636960"/>
    </source>
</evidence>
<evidence type="ECO:0000259" key="1">
    <source>
        <dbReference type="Pfam" id="PF13480"/>
    </source>
</evidence>
<keyword evidence="3" id="KW-1185">Reference proteome</keyword>
<dbReference type="Gene3D" id="3.40.630.30">
    <property type="match status" value="1"/>
</dbReference>
<dbReference type="AlphaFoldDB" id="A0A919JV38"/>
<name>A0A919JV38_9ACTN</name>